<keyword evidence="3" id="KW-1185">Reference proteome</keyword>
<protein>
    <recommendedName>
        <fullName evidence="1">Helix-turn-helix domain-containing protein</fullName>
    </recommendedName>
</protein>
<evidence type="ECO:0000313" key="3">
    <source>
        <dbReference type="Proteomes" id="UP001176940"/>
    </source>
</evidence>
<gene>
    <name evidence="2" type="ORF">RIMI_LOCUS13083936</name>
</gene>
<name>A0ABN9LTT5_9NEOB</name>
<proteinExistence type="predicted"/>
<feature type="domain" description="Helix-turn-helix" evidence="1">
    <location>
        <begin position="107"/>
        <end position="159"/>
    </location>
</feature>
<dbReference type="Proteomes" id="UP001176940">
    <property type="component" value="Unassembled WGS sequence"/>
</dbReference>
<organism evidence="2 3">
    <name type="scientific">Ranitomeya imitator</name>
    <name type="common">mimic poison frog</name>
    <dbReference type="NCBI Taxonomy" id="111125"/>
    <lineage>
        <taxon>Eukaryota</taxon>
        <taxon>Metazoa</taxon>
        <taxon>Chordata</taxon>
        <taxon>Craniata</taxon>
        <taxon>Vertebrata</taxon>
        <taxon>Euteleostomi</taxon>
        <taxon>Amphibia</taxon>
        <taxon>Batrachia</taxon>
        <taxon>Anura</taxon>
        <taxon>Neobatrachia</taxon>
        <taxon>Hyloidea</taxon>
        <taxon>Dendrobatidae</taxon>
        <taxon>Dendrobatinae</taxon>
        <taxon>Ranitomeya</taxon>
    </lineage>
</organism>
<accession>A0ABN9LTT5</accession>
<dbReference type="PANTHER" id="PTHR21301:SF12">
    <property type="match status" value="1"/>
</dbReference>
<comment type="caution">
    <text evidence="2">The sequence shown here is derived from an EMBL/GenBank/DDBJ whole genome shotgun (WGS) entry which is preliminary data.</text>
</comment>
<sequence>MGSNVAPAYANIYMDTFENKHIYNNTLFRKHSKCWLRYIDDVFCLWDGTPDTFSSSVSQINSIRPELQFTPSCDTQKIPFLDTLVTKNDKGGLDTDIFVKPTNSNNLLLFTSCHPRSTRESLPRSQFLRVTNIVSDTDLVGSRLDDMAQKLRSRKYPEKNSYNGKTEGT</sequence>
<dbReference type="EMBL" id="CAUEEQ010031928">
    <property type="protein sequence ID" value="CAJ0950580.1"/>
    <property type="molecule type" value="Genomic_DNA"/>
</dbReference>
<dbReference type="PANTHER" id="PTHR21301">
    <property type="entry name" value="REVERSE TRANSCRIPTASE"/>
    <property type="match status" value="1"/>
</dbReference>
<dbReference type="InterPro" id="IPR058912">
    <property type="entry name" value="HTH_animal"/>
</dbReference>
<evidence type="ECO:0000313" key="2">
    <source>
        <dbReference type="EMBL" id="CAJ0950580.1"/>
    </source>
</evidence>
<evidence type="ECO:0000259" key="1">
    <source>
        <dbReference type="Pfam" id="PF26215"/>
    </source>
</evidence>
<reference evidence="2" key="1">
    <citation type="submission" date="2023-07" db="EMBL/GenBank/DDBJ databases">
        <authorList>
            <person name="Stuckert A."/>
        </authorList>
    </citation>
    <scope>NUCLEOTIDE SEQUENCE</scope>
</reference>
<dbReference type="Pfam" id="PF26215">
    <property type="entry name" value="HTH_animal"/>
    <property type="match status" value="1"/>
</dbReference>